<sequence length="52" mass="5420">MASAHPSVQAGQLLSWCCSSVHPTTTIMANVGSAFSSSIAVCGDRQRLCVPR</sequence>
<comment type="caution">
    <text evidence="1">The sequence shown here is derived from an EMBL/GenBank/DDBJ whole genome shotgun (WGS) entry which is preliminary data.</text>
</comment>
<dbReference type="EMBL" id="JACVVK020000259">
    <property type="protein sequence ID" value="KAK7481649.1"/>
    <property type="molecule type" value="Genomic_DNA"/>
</dbReference>
<keyword evidence="2" id="KW-1185">Reference proteome</keyword>
<gene>
    <name evidence="1" type="ORF">BaRGS_00027165</name>
</gene>
<reference evidence="1 2" key="1">
    <citation type="journal article" date="2023" name="Sci. Data">
        <title>Genome assembly of the Korean intertidal mud-creeper Batillaria attramentaria.</title>
        <authorList>
            <person name="Patra A.K."/>
            <person name="Ho P.T."/>
            <person name="Jun S."/>
            <person name="Lee S.J."/>
            <person name="Kim Y."/>
            <person name="Won Y.J."/>
        </authorList>
    </citation>
    <scope>NUCLEOTIDE SEQUENCE [LARGE SCALE GENOMIC DNA]</scope>
    <source>
        <strain evidence="1">Wonlab-2016</strain>
    </source>
</reference>
<dbReference type="AlphaFoldDB" id="A0ABD0K3N2"/>
<name>A0ABD0K3N2_9CAEN</name>
<accession>A0ABD0K3N2</accession>
<protein>
    <submittedName>
        <fullName evidence="1">Uncharacterized protein</fullName>
    </submittedName>
</protein>
<evidence type="ECO:0000313" key="2">
    <source>
        <dbReference type="Proteomes" id="UP001519460"/>
    </source>
</evidence>
<organism evidence="1 2">
    <name type="scientific">Batillaria attramentaria</name>
    <dbReference type="NCBI Taxonomy" id="370345"/>
    <lineage>
        <taxon>Eukaryota</taxon>
        <taxon>Metazoa</taxon>
        <taxon>Spiralia</taxon>
        <taxon>Lophotrochozoa</taxon>
        <taxon>Mollusca</taxon>
        <taxon>Gastropoda</taxon>
        <taxon>Caenogastropoda</taxon>
        <taxon>Sorbeoconcha</taxon>
        <taxon>Cerithioidea</taxon>
        <taxon>Batillariidae</taxon>
        <taxon>Batillaria</taxon>
    </lineage>
</organism>
<dbReference type="Proteomes" id="UP001519460">
    <property type="component" value="Unassembled WGS sequence"/>
</dbReference>
<evidence type="ECO:0000313" key="1">
    <source>
        <dbReference type="EMBL" id="KAK7481649.1"/>
    </source>
</evidence>
<feature type="non-terminal residue" evidence="1">
    <location>
        <position position="52"/>
    </location>
</feature>
<proteinExistence type="predicted"/>